<dbReference type="Pfam" id="PF05097">
    <property type="entry name" value="DUF688"/>
    <property type="match status" value="1"/>
</dbReference>
<evidence type="ECO:0000256" key="1">
    <source>
        <dbReference type="SAM" id="MobiDB-lite"/>
    </source>
</evidence>
<feature type="compositionally biased region" description="Gly residues" evidence="1">
    <location>
        <begin position="170"/>
        <end position="182"/>
    </location>
</feature>
<accession>A0A7I8K5K6</accession>
<dbReference type="Proteomes" id="UP000663760">
    <property type="component" value="Chromosome 3"/>
</dbReference>
<dbReference type="AlphaFoldDB" id="A0A7I8K5K6"/>
<evidence type="ECO:0000313" key="3">
    <source>
        <dbReference type="Proteomes" id="UP000663760"/>
    </source>
</evidence>
<evidence type="ECO:0000313" key="2">
    <source>
        <dbReference type="EMBL" id="CAA7392852.1"/>
    </source>
</evidence>
<dbReference type="InterPro" id="IPR007789">
    <property type="entry name" value="DUF688"/>
</dbReference>
<feature type="compositionally biased region" description="Gly residues" evidence="1">
    <location>
        <begin position="154"/>
        <end position="164"/>
    </location>
</feature>
<dbReference type="PANTHER" id="PTHR33671:SF1">
    <property type="entry name" value="DUF688 FAMILY PROTEIN"/>
    <property type="match status" value="1"/>
</dbReference>
<keyword evidence="3" id="KW-1185">Reference proteome</keyword>
<dbReference type="EMBL" id="LR746266">
    <property type="protein sequence ID" value="CAA7392852.1"/>
    <property type="molecule type" value="Genomic_DNA"/>
</dbReference>
<proteinExistence type="predicted"/>
<dbReference type="PANTHER" id="PTHR33671">
    <property type="entry name" value="N-METHYLTRANSFERASE, PUTATIVE (DUF688)-RELATED"/>
    <property type="match status" value="1"/>
</dbReference>
<sequence length="227" mass="23542">MSVPFGWEAAPGVPKQAGGGQGPEEAFQVPNPPPGRWAPPVEDAASCSFSGAEDEIISPDTSIGCNSRSVSVFEELDPVGGDDEPGCSPSPGFMIRRFLPAAEALAAAFAPPRRAHPLSPSATDLYPLKFKNRRSLLREDDADDGSGPIESPGWGLGFLGGSPGGVPESGSGGSGGSGGKSPGGEAARWTLPPLRSPSEPWLCGVLQKQTGAHEGRRRQIKRCILYL</sequence>
<feature type="region of interest" description="Disordered" evidence="1">
    <location>
        <begin position="1"/>
        <end position="44"/>
    </location>
</feature>
<protein>
    <submittedName>
        <fullName evidence="2">Uncharacterized protein</fullName>
    </submittedName>
</protein>
<gene>
    <name evidence="2" type="ORF">SI8410_03003694</name>
</gene>
<name>A0A7I8K5K6_SPIIN</name>
<feature type="region of interest" description="Disordered" evidence="1">
    <location>
        <begin position="139"/>
        <end position="198"/>
    </location>
</feature>
<reference evidence="2" key="1">
    <citation type="submission" date="2020-02" db="EMBL/GenBank/DDBJ databases">
        <authorList>
            <person name="Scholz U."/>
            <person name="Mascher M."/>
            <person name="Fiebig A."/>
        </authorList>
    </citation>
    <scope>NUCLEOTIDE SEQUENCE</scope>
</reference>
<organism evidence="2 3">
    <name type="scientific">Spirodela intermedia</name>
    <name type="common">Intermediate duckweed</name>
    <dbReference type="NCBI Taxonomy" id="51605"/>
    <lineage>
        <taxon>Eukaryota</taxon>
        <taxon>Viridiplantae</taxon>
        <taxon>Streptophyta</taxon>
        <taxon>Embryophyta</taxon>
        <taxon>Tracheophyta</taxon>
        <taxon>Spermatophyta</taxon>
        <taxon>Magnoliopsida</taxon>
        <taxon>Liliopsida</taxon>
        <taxon>Araceae</taxon>
        <taxon>Lemnoideae</taxon>
        <taxon>Spirodela</taxon>
    </lineage>
</organism>